<feature type="compositionally biased region" description="Basic and acidic residues" evidence="2">
    <location>
        <begin position="421"/>
        <end position="439"/>
    </location>
</feature>
<name>A0A2A9MJU4_BESBE</name>
<reference evidence="3 4" key="1">
    <citation type="submission" date="2017-09" db="EMBL/GenBank/DDBJ databases">
        <title>Genome sequencing of Besnoitia besnoiti strain Bb-Ger1.</title>
        <authorList>
            <person name="Schares G."/>
            <person name="Venepally P."/>
            <person name="Lorenzi H.A."/>
        </authorList>
    </citation>
    <scope>NUCLEOTIDE SEQUENCE [LARGE SCALE GENOMIC DNA]</scope>
    <source>
        <strain evidence="3 4">Bb-Ger1</strain>
    </source>
</reference>
<feature type="compositionally biased region" description="Basic and acidic residues" evidence="2">
    <location>
        <begin position="899"/>
        <end position="913"/>
    </location>
</feature>
<feature type="compositionally biased region" description="Low complexity" evidence="2">
    <location>
        <begin position="645"/>
        <end position="665"/>
    </location>
</feature>
<feature type="compositionally biased region" description="Polar residues" evidence="2">
    <location>
        <begin position="678"/>
        <end position="691"/>
    </location>
</feature>
<keyword evidence="1" id="KW-0175">Coiled coil</keyword>
<gene>
    <name evidence="3" type="ORF">BESB_055740</name>
</gene>
<feature type="compositionally biased region" description="Low complexity" evidence="2">
    <location>
        <begin position="37"/>
        <end position="56"/>
    </location>
</feature>
<feature type="region of interest" description="Disordered" evidence="2">
    <location>
        <begin position="887"/>
        <end position="913"/>
    </location>
</feature>
<dbReference type="GeneID" id="40310503"/>
<feature type="region of interest" description="Disordered" evidence="2">
    <location>
        <begin position="116"/>
        <end position="164"/>
    </location>
</feature>
<dbReference type="Proteomes" id="UP000224006">
    <property type="component" value="Chromosome IV"/>
</dbReference>
<feature type="region of interest" description="Disordered" evidence="2">
    <location>
        <begin position="241"/>
        <end position="263"/>
    </location>
</feature>
<keyword evidence="4" id="KW-1185">Reference proteome</keyword>
<evidence type="ECO:0000313" key="4">
    <source>
        <dbReference type="Proteomes" id="UP000224006"/>
    </source>
</evidence>
<dbReference type="OrthoDB" id="331669at2759"/>
<protein>
    <submittedName>
        <fullName evidence="3">Uncharacterized protein</fullName>
    </submittedName>
</protein>
<comment type="caution">
    <text evidence="3">The sequence shown here is derived from an EMBL/GenBank/DDBJ whole genome shotgun (WGS) entry which is preliminary data.</text>
</comment>
<feature type="region of interest" description="Disordered" evidence="2">
    <location>
        <begin position="475"/>
        <end position="532"/>
    </location>
</feature>
<accession>A0A2A9MJU4</accession>
<organism evidence="3 4">
    <name type="scientific">Besnoitia besnoiti</name>
    <name type="common">Apicomplexan protozoan</name>
    <dbReference type="NCBI Taxonomy" id="94643"/>
    <lineage>
        <taxon>Eukaryota</taxon>
        <taxon>Sar</taxon>
        <taxon>Alveolata</taxon>
        <taxon>Apicomplexa</taxon>
        <taxon>Conoidasida</taxon>
        <taxon>Coccidia</taxon>
        <taxon>Eucoccidiorida</taxon>
        <taxon>Eimeriorina</taxon>
        <taxon>Sarcocystidae</taxon>
        <taxon>Besnoitia</taxon>
    </lineage>
</organism>
<evidence type="ECO:0000256" key="2">
    <source>
        <dbReference type="SAM" id="MobiDB-lite"/>
    </source>
</evidence>
<feature type="compositionally biased region" description="Basic and acidic residues" evidence="2">
    <location>
        <begin position="515"/>
        <end position="531"/>
    </location>
</feature>
<dbReference type="EMBL" id="NWUJ01000004">
    <property type="protein sequence ID" value="PFH35923.1"/>
    <property type="molecule type" value="Genomic_DNA"/>
</dbReference>
<feature type="region of interest" description="Disordered" evidence="2">
    <location>
        <begin position="843"/>
        <end position="863"/>
    </location>
</feature>
<dbReference type="VEuPathDB" id="ToxoDB:BESB_055740"/>
<feature type="region of interest" description="Disordered" evidence="2">
    <location>
        <begin position="404"/>
        <end position="439"/>
    </location>
</feature>
<feature type="region of interest" description="Disordered" evidence="2">
    <location>
        <begin position="624"/>
        <end position="712"/>
    </location>
</feature>
<dbReference type="RefSeq" id="XP_029219932.1">
    <property type="nucleotide sequence ID" value="XM_029364009.1"/>
</dbReference>
<dbReference type="KEGG" id="bbes:BESB_055740"/>
<evidence type="ECO:0000313" key="3">
    <source>
        <dbReference type="EMBL" id="PFH35923.1"/>
    </source>
</evidence>
<proteinExistence type="predicted"/>
<feature type="compositionally biased region" description="Basic and acidic residues" evidence="2">
    <location>
        <begin position="136"/>
        <end position="151"/>
    </location>
</feature>
<feature type="region of interest" description="Disordered" evidence="2">
    <location>
        <begin position="1"/>
        <end position="57"/>
    </location>
</feature>
<sequence>MNGFIERRDERRRRAAEARAAGAHSGEESGCGSPAVASSRAPFSSGSASPAESPRPFFFSDSSAEALSWCRERAAALRAEAAESRDKASCLCAEPQRSRLLSLAEIQETQAQALLAAAEAAEREASLSAPRVSPRARGDAPEASRSDEGGRRLQPANKNCRPLGALPQLGSSALASSPRSLQLLPARLAYPAHALREEDLAGGRRSREGLEGLQLPLERRLPAAAMRPGVEAEGFLASPPGADGRPHQTQVAAEPFSPSGRRGVAHGCGEGLTANGSCDMGAGEPSPFDPPWVRRAHALRREAAEQRDRAGCVRGPRQRGLLLVAEKKEREAEELLLHRGCEPPASPSQRPASSFAAFNAAWEAAEAAVARPPVDALLDAPHGRLSPSGVRARAEGLWCSRQVDAASRRGDRGASPSGVGGERKPAAESGGESRRSARVRELQEEAAVARDKAALVRGARRRALLTVAERKEQQAELLSDAASDDGATDPHGGGGLRGDPRAPLAATTADSAPWMREETRETGRGRRRSADVHVAADAAVTRKNRAAGDAAWGDARPCGSREEDRFINGLLSPRALATLPPRVYAEVQRLQREAEVIRDKASCCTGAKARQLRSMADIKERQAEELVHPPRRGSPPHATGGGPGARDALGDGAAASAARTASHAPPFVSATHQERARLTSQASSLRLTTEEAQGLPGRPRAGLGGTGEPSRVLTTLSVSPPAFEAPDGDQANAFRDGAENREATMRDADDDADHPLAHCEDWRRSRQLFREVRQHREQASCVARSRQRLLLSMAAAKERLAEELKAKAEASLPPALRTKLQRGGGDRYSAFAASGQDTLLLPPPPSTFPTGDAGLPGVAGGSPPLSARALLRDEDPQSPPYVVALRRASGSQTQAPPAERVKVEEGEPRRPSLGELKRQYDLLQEQLHLVQEQLQLYHEREAHEEQQRRLEAIQQIEREETEAAQHLATEMDAEFEFQKR</sequence>
<feature type="coiled-coil region" evidence="1">
    <location>
        <begin position="913"/>
        <end position="962"/>
    </location>
</feature>
<dbReference type="AlphaFoldDB" id="A0A2A9MJU4"/>
<evidence type="ECO:0000256" key="1">
    <source>
        <dbReference type="SAM" id="Coils"/>
    </source>
</evidence>